<evidence type="ECO:0000256" key="8">
    <source>
        <dbReference type="ARBA" id="ARBA00022958"/>
    </source>
</evidence>
<feature type="non-terminal residue" evidence="16">
    <location>
        <position position="1"/>
    </location>
</feature>
<dbReference type="Pfam" id="PF13499">
    <property type="entry name" value="EF-hand_7"/>
    <property type="match status" value="1"/>
</dbReference>
<dbReference type="PANTHER" id="PTHR11537">
    <property type="entry name" value="VOLTAGE-GATED POTASSIUM CHANNEL"/>
    <property type="match status" value="1"/>
</dbReference>
<feature type="domain" description="EF-hand" evidence="15">
    <location>
        <begin position="890"/>
        <end position="925"/>
    </location>
</feature>
<keyword evidence="4 14" id="KW-0812">Transmembrane</keyword>
<evidence type="ECO:0000256" key="13">
    <source>
        <dbReference type="SAM" id="MobiDB-lite"/>
    </source>
</evidence>
<dbReference type="Gene3D" id="1.10.238.10">
    <property type="entry name" value="EF-hand"/>
    <property type="match status" value="1"/>
</dbReference>
<name>A0ABP0KC83_9DINO</name>
<organism evidence="16 17">
    <name type="scientific">Durusdinium trenchii</name>
    <dbReference type="NCBI Taxonomy" id="1381693"/>
    <lineage>
        <taxon>Eukaryota</taxon>
        <taxon>Sar</taxon>
        <taxon>Alveolata</taxon>
        <taxon>Dinophyceae</taxon>
        <taxon>Suessiales</taxon>
        <taxon>Symbiodiniaceae</taxon>
        <taxon>Durusdinium</taxon>
    </lineage>
</organism>
<sequence>IDEKDSQKSVLNEVERGDRELARLYVEMLSQLGPGLVVAFRSSNLERAAKKRWRLTPEEARLTSFVDSKKSAFSSEVEAPTQFRKKLQGLDPKCLVVVAPQVEQLRVVAELSQEVGDQMGLILLNARLFGQTRRVKTPAKLRSQLIQEFNPAYHLRFFQKSDWPKNSMIYREVSKSGESPWIVAVQRQLVGGAVVSKEVLRSEDDPDPKQLRAAFKRYEETSDVSDKVIPKAPLPFTEDRESGLLDEVTEHLWGFPAVNFSLTPHSEVTRVGDEGLNTEKAAEVFAKLSEYEELGYMNPNEDWIRTIFRELVPTYNTIQMTEFSSFVKSYAPWSCSHETTPGPDELTRVLLHFSAAKHHEACSEAFARYEVNGLMDGPALQKAVQPLGIELLPYVAQEILEEVKQVGQRMLAAEPWVGQVTFEEENELEKQPEVEADAAAERTGSPKEKPKLKVQATLKHSDPFAGIEDRLDKISAKLDEALSTRFTPLRPKDESPPAPPIICPKPFASEPVMNARTTRMTKVVFDPLPKKSKFNVKFRGKNVSAMDASLSEEDNDGDDTNFSDAGSTSSRERRLAHRVRAVDLKLAWQIHAKECQQEIHDSEDATRPVLRLLYRSRRDQIWELLDDQNSSTAAWCISQFLKTLVIVNFVVTNLQTTEEQTIDPLTAAVMETIFDSIFLCEFCIRLFSAPSKRRYMEDSLNWADVLSACGLPVRLATWATFGVQQAFVSSDWNWGRPMKTRDARGRQIILLFFLPLVRLLKLLRYFDSFRLLIDACKNSFEALPVLTYVMALITTISATGIYLVESRSNIPSLQHSIWLSLVTMTTVGYGDYYPKSLAGFLIVSILTIASVLFLALPVGIIGNEFTACWSQRTRVLLLTRAQKCLAKWGYSANDVKVLFEFVDTDGNGNLNLNEFVELFHQMRIGITMDSAVDLFQLFDDDQSGTIEYDEFLRHIFPEEYVKGAHKNKSIQVSRTRVSEALHHLDHLRESLA</sequence>
<evidence type="ECO:0000256" key="6">
    <source>
        <dbReference type="ARBA" id="ARBA00022837"/>
    </source>
</evidence>
<evidence type="ECO:0000256" key="9">
    <source>
        <dbReference type="ARBA" id="ARBA00022989"/>
    </source>
</evidence>
<feature type="transmembrane region" description="Helical" evidence="14">
    <location>
        <begin position="786"/>
        <end position="804"/>
    </location>
</feature>
<keyword evidence="10" id="KW-0406">Ion transport</keyword>
<evidence type="ECO:0000256" key="5">
    <source>
        <dbReference type="ARBA" id="ARBA00022826"/>
    </source>
</evidence>
<dbReference type="InterPro" id="IPR028325">
    <property type="entry name" value="VG_K_chnl"/>
</dbReference>
<dbReference type="InterPro" id="IPR018247">
    <property type="entry name" value="EF_Hand_1_Ca_BS"/>
</dbReference>
<evidence type="ECO:0000256" key="14">
    <source>
        <dbReference type="SAM" id="Phobius"/>
    </source>
</evidence>
<dbReference type="Proteomes" id="UP001642464">
    <property type="component" value="Unassembled WGS sequence"/>
</dbReference>
<keyword evidence="9 14" id="KW-1133">Transmembrane helix</keyword>
<keyword evidence="5" id="KW-0631">Potassium channel</keyword>
<evidence type="ECO:0000256" key="10">
    <source>
        <dbReference type="ARBA" id="ARBA00023065"/>
    </source>
</evidence>
<feature type="transmembrane region" description="Helical" evidence="14">
    <location>
        <begin position="839"/>
        <end position="862"/>
    </location>
</feature>
<dbReference type="InterPro" id="IPR005821">
    <property type="entry name" value="Ion_trans_dom"/>
</dbReference>
<feature type="region of interest" description="Disordered" evidence="13">
    <location>
        <begin position="487"/>
        <end position="506"/>
    </location>
</feature>
<dbReference type="InterPro" id="IPR027359">
    <property type="entry name" value="Volt_channel_dom_sf"/>
</dbReference>
<evidence type="ECO:0000313" key="17">
    <source>
        <dbReference type="Proteomes" id="UP001642464"/>
    </source>
</evidence>
<keyword evidence="2" id="KW-0813">Transport</keyword>
<dbReference type="Pfam" id="PF09353">
    <property type="entry name" value="DUF1995"/>
    <property type="match status" value="1"/>
</dbReference>
<evidence type="ECO:0000256" key="12">
    <source>
        <dbReference type="ARBA" id="ARBA00023303"/>
    </source>
</evidence>
<dbReference type="GO" id="GO:0034220">
    <property type="term" value="P:monoatomic ion transmembrane transport"/>
    <property type="evidence" value="ECO:0007669"/>
    <property type="project" value="UniProtKB-KW"/>
</dbReference>
<proteinExistence type="predicted"/>
<feature type="domain" description="EF-hand" evidence="15">
    <location>
        <begin position="926"/>
        <end position="961"/>
    </location>
</feature>
<evidence type="ECO:0000256" key="4">
    <source>
        <dbReference type="ARBA" id="ARBA00022692"/>
    </source>
</evidence>
<comment type="subcellular location">
    <subcellularLocation>
        <location evidence="1">Membrane</location>
        <topology evidence="1">Multi-pass membrane protein</topology>
    </subcellularLocation>
</comment>
<keyword evidence="6" id="KW-0106">Calcium</keyword>
<dbReference type="Gene3D" id="1.20.120.350">
    <property type="entry name" value="Voltage-gated potassium channels. Chain C"/>
    <property type="match status" value="1"/>
</dbReference>
<keyword evidence="17" id="KW-1185">Reference proteome</keyword>
<feature type="transmembrane region" description="Helical" evidence="14">
    <location>
        <begin position="748"/>
        <end position="766"/>
    </location>
</feature>
<dbReference type="EMBL" id="CAXAMM010010879">
    <property type="protein sequence ID" value="CAK9024417.1"/>
    <property type="molecule type" value="Genomic_DNA"/>
</dbReference>
<feature type="compositionally biased region" description="Acidic residues" evidence="13">
    <location>
        <begin position="550"/>
        <end position="561"/>
    </location>
</feature>
<accession>A0ABP0KC83</accession>
<keyword evidence="7" id="KW-0851">Voltage-gated channel</keyword>
<gene>
    <name evidence="16" type="ORF">SCF082_LOCUS16611</name>
</gene>
<reference evidence="16 17" key="1">
    <citation type="submission" date="2024-02" db="EMBL/GenBank/DDBJ databases">
        <authorList>
            <person name="Chen Y."/>
            <person name="Shah S."/>
            <person name="Dougan E. K."/>
            <person name="Thang M."/>
            <person name="Chan C."/>
        </authorList>
    </citation>
    <scope>NUCLEOTIDE SEQUENCE [LARGE SCALE GENOMIC DNA]</scope>
</reference>
<evidence type="ECO:0000256" key="2">
    <source>
        <dbReference type="ARBA" id="ARBA00022448"/>
    </source>
</evidence>
<keyword evidence="3" id="KW-0633">Potassium transport</keyword>
<protein>
    <submittedName>
        <fullName evidence="16">Potassium voltage-gated channel subfamily B member 1 (Voltage-gated potassium channel subunit Kv2.1)</fullName>
    </submittedName>
</protein>
<evidence type="ECO:0000256" key="7">
    <source>
        <dbReference type="ARBA" id="ARBA00022882"/>
    </source>
</evidence>
<feature type="region of interest" description="Disordered" evidence="13">
    <location>
        <begin position="424"/>
        <end position="452"/>
    </location>
</feature>
<dbReference type="Pfam" id="PF00520">
    <property type="entry name" value="Ion_trans"/>
    <property type="match status" value="1"/>
</dbReference>
<dbReference type="InterPro" id="IPR018962">
    <property type="entry name" value="DUF1995"/>
</dbReference>
<dbReference type="PROSITE" id="PS00018">
    <property type="entry name" value="EF_HAND_1"/>
    <property type="match status" value="2"/>
</dbReference>
<evidence type="ECO:0000313" key="16">
    <source>
        <dbReference type="EMBL" id="CAK9024417.1"/>
    </source>
</evidence>
<evidence type="ECO:0000256" key="11">
    <source>
        <dbReference type="ARBA" id="ARBA00023136"/>
    </source>
</evidence>
<dbReference type="InterPro" id="IPR002048">
    <property type="entry name" value="EF_hand_dom"/>
</dbReference>
<dbReference type="PROSITE" id="PS50222">
    <property type="entry name" value="EF_HAND_2"/>
    <property type="match status" value="2"/>
</dbReference>
<evidence type="ECO:0000256" key="3">
    <source>
        <dbReference type="ARBA" id="ARBA00022538"/>
    </source>
</evidence>
<evidence type="ECO:0000256" key="1">
    <source>
        <dbReference type="ARBA" id="ARBA00004141"/>
    </source>
</evidence>
<keyword evidence="8" id="KW-0630">Potassium</keyword>
<feature type="region of interest" description="Disordered" evidence="13">
    <location>
        <begin position="548"/>
        <end position="570"/>
    </location>
</feature>
<keyword evidence="11 14" id="KW-0472">Membrane</keyword>
<dbReference type="Gene3D" id="1.10.287.70">
    <property type="match status" value="1"/>
</dbReference>
<keyword evidence="12 16" id="KW-0407">Ion channel</keyword>
<evidence type="ECO:0000259" key="15">
    <source>
        <dbReference type="PROSITE" id="PS50222"/>
    </source>
</evidence>
<dbReference type="SUPFAM" id="SSF81324">
    <property type="entry name" value="Voltage-gated potassium channels"/>
    <property type="match status" value="1"/>
</dbReference>
<dbReference type="PRINTS" id="PR00169">
    <property type="entry name" value="KCHANNEL"/>
</dbReference>
<dbReference type="SMART" id="SM00054">
    <property type="entry name" value="EFh"/>
    <property type="match status" value="2"/>
</dbReference>
<dbReference type="SUPFAM" id="SSF47473">
    <property type="entry name" value="EF-hand"/>
    <property type="match status" value="1"/>
</dbReference>
<dbReference type="InterPro" id="IPR011992">
    <property type="entry name" value="EF-hand-dom_pair"/>
</dbReference>
<dbReference type="CDD" id="cd00051">
    <property type="entry name" value="EFh"/>
    <property type="match status" value="1"/>
</dbReference>
<comment type="caution">
    <text evidence="16">The sequence shown here is derived from an EMBL/GenBank/DDBJ whole genome shotgun (WGS) entry which is preliminary data.</text>
</comment>
<dbReference type="PANTHER" id="PTHR11537:SF254">
    <property type="entry name" value="POTASSIUM VOLTAGE-GATED CHANNEL PROTEIN SHAB"/>
    <property type="match status" value="1"/>
</dbReference>